<comment type="caution">
    <text evidence="2">The sequence shown here is derived from an EMBL/GenBank/DDBJ whole genome shotgun (WGS) entry which is preliminary data.</text>
</comment>
<evidence type="ECO:0000313" key="2">
    <source>
        <dbReference type="EMBL" id="NHZ92098.1"/>
    </source>
</evidence>
<evidence type="ECO:0000256" key="1">
    <source>
        <dbReference type="SAM" id="Phobius"/>
    </source>
</evidence>
<dbReference type="EMBL" id="WHJH01000039">
    <property type="protein sequence ID" value="NHZ92098.1"/>
    <property type="molecule type" value="Genomic_DNA"/>
</dbReference>
<feature type="transmembrane region" description="Helical" evidence="1">
    <location>
        <begin position="115"/>
        <end position="133"/>
    </location>
</feature>
<sequence length="161" mass="16762">MSGSTSIWLFQSVHAVGLSAWLSIAVINNLQAFAGSAGAVGATMSMAPLRQAPEIATPLLARAIASPLLARVAMLIVLALQIVAAGACWAGAYALAIGGDLPGARPALNLAMSSFAAFLFAMHLGGMWFAYWIRQEGLQLTHIGLLVWSVAAFLLFNLPLA</sequence>
<reference evidence="2 3" key="1">
    <citation type="submission" date="2019-10" db="EMBL/GenBank/DDBJ databases">
        <title>Taxonomy of Antarctic Massilia spp.: description of Massilia rubra sp. nov., Massilia aquatica sp. nov., Massilia mucilaginosa sp. nov., Massilia frigida sp. nov. isolated from streams, lakes and regoliths.</title>
        <authorList>
            <person name="Holochova P."/>
            <person name="Sedlacek I."/>
            <person name="Kralova S."/>
            <person name="Maslanova I."/>
            <person name="Busse H.-J."/>
            <person name="Stankova E."/>
            <person name="Vrbovska V."/>
            <person name="Kovarovic V."/>
            <person name="Bartak M."/>
            <person name="Svec P."/>
            <person name="Pantucek R."/>
        </authorList>
    </citation>
    <scope>NUCLEOTIDE SEQUENCE [LARGE SCALE GENOMIC DNA]</scope>
    <source>
        <strain evidence="2 3">CCM 8733</strain>
    </source>
</reference>
<feature type="transmembrane region" description="Helical" evidence="1">
    <location>
        <begin position="20"/>
        <end position="47"/>
    </location>
</feature>
<proteinExistence type="predicted"/>
<accession>A0ABX0NZA0</accession>
<keyword evidence="1" id="KW-1133">Transmembrane helix</keyword>
<organism evidence="2 3">
    <name type="scientific">Massilia mucilaginosa</name>
    <dbReference type="NCBI Taxonomy" id="2609282"/>
    <lineage>
        <taxon>Bacteria</taxon>
        <taxon>Pseudomonadati</taxon>
        <taxon>Pseudomonadota</taxon>
        <taxon>Betaproteobacteria</taxon>
        <taxon>Burkholderiales</taxon>
        <taxon>Oxalobacteraceae</taxon>
        <taxon>Telluria group</taxon>
        <taxon>Massilia</taxon>
    </lineage>
</organism>
<gene>
    <name evidence="2" type="ORF">F2P45_24275</name>
</gene>
<name>A0ABX0NZA0_9BURK</name>
<evidence type="ECO:0000313" key="3">
    <source>
        <dbReference type="Proteomes" id="UP000609726"/>
    </source>
</evidence>
<keyword evidence="1" id="KW-0472">Membrane</keyword>
<dbReference type="InterPro" id="IPR018681">
    <property type="entry name" value="DUF2165_transmembrane"/>
</dbReference>
<dbReference type="RefSeq" id="WP_166880694.1">
    <property type="nucleotide sequence ID" value="NZ_WHJH01000039.1"/>
</dbReference>
<keyword evidence="1" id="KW-0812">Transmembrane</keyword>
<dbReference type="Proteomes" id="UP000609726">
    <property type="component" value="Unassembled WGS sequence"/>
</dbReference>
<feature type="transmembrane region" description="Helical" evidence="1">
    <location>
        <begin position="140"/>
        <end position="160"/>
    </location>
</feature>
<feature type="transmembrane region" description="Helical" evidence="1">
    <location>
        <begin position="68"/>
        <end position="95"/>
    </location>
</feature>
<keyword evidence="3" id="KW-1185">Reference proteome</keyword>
<protein>
    <submittedName>
        <fullName evidence="2">DUF2165 family protein</fullName>
    </submittedName>
</protein>
<dbReference type="Pfam" id="PF09933">
    <property type="entry name" value="DUF2165"/>
    <property type="match status" value="1"/>
</dbReference>